<reference evidence="2 3" key="1">
    <citation type="submission" date="2015-03" db="EMBL/GenBank/DDBJ databases">
        <authorList>
            <consortium name="Pathogen Informatics"/>
        </authorList>
    </citation>
    <scope>NUCLEOTIDE SEQUENCE [LARGE SCALE GENOMIC DNA]</scope>
    <source>
        <strain evidence="2 3">A1104</strain>
    </source>
</reference>
<evidence type="ECO:0000313" key="3">
    <source>
        <dbReference type="Proteomes" id="UP000041314"/>
    </source>
</evidence>
<proteinExistence type="predicted"/>
<organism evidence="2 3">
    <name type="scientific">Salmonella enterica subsp. enterica serovar Bovismorbificans</name>
    <dbReference type="NCBI Taxonomy" id="58097"/>
    <lineage>
        <taxon>Bacteria</taxon>
        <taxon>Pseudomonadati</taxon>
        <taxon>Pseudomonadota</taxon>
        <taxon>Gammaproteobacteria</taxon>
        <taxon>Enterobacterales</taxon>
        <taxon>Enterobacteriaceae</taxon>
        <taxon>Salmonella</taxon>
    </lineage>
</organism>
<dbReference type="AlphaFoldDB" id="A0A655BLT5"/>
<dbReference type="EMBL" id="CQPA01000001">
    <property type="protein sequence ID" value="CNT58504.1"/>
    <property type="molecule type" value="Genomic_DNA"/>
</dbReference>
<sequence length="132" mass="15540">MLHIAQRRARNGQRIRHAHQTMAHQRNRRGFNRHITAAAHRDTDVRLRQRGRIVDTIADHRNLTTLALQTFNRIGFAIRQNARNHFINARFFGNRVSRRWVIPGEHYQTVSGVVQAFKRGNTIAAQWIAYRQ</sequence>
<name>A0A655BLT5_SALET</name>
<dbReference type="Proteomes" id="UP000041314">
    <property type="component" value="Unassembled WGS sequence"/>
</dbReference>
<evidence type="ECO:0000256" key="1">
    <source>
        <dbReference type="SAM" id="MobiDB-lite"/>
    </source>
</evidence>
<evidence type="ECO:0000313" key="2">
    <source>
        <dbReference type="EMBL" id="CNT58504.1"/>
    </source>
</evidence>
<gene>
    <name evidence="2" type="ORF">ERS008198_00265</name>
</gene>
<accession>A0A655BLT5</accession>
<protein>
    <submittedName>
        <fullName evidence="2">Uncharacterized protein</fullName>
    </submittedName>
</protein>
<feature type="region of interest" description="Disordered" evidence="1">
    <location>
        <begin position="1"/>
        <end position="25"/>
    </location>
</feature>